<dbReference type="InterPro" id="IPR043504">
    <property type="entry name" value="Peptidase_S1_PA_chymotrypsin"/>
</dbReference>
<evidence type="ECO:0000313" key="4">
    <source>
        <dbReference type="Proteomes" id="UP001283361"/>
    </source>
</evidence>
<reference evidence="3" key="1">
    <citation type="journal article" date="2023" name="G3 (Bethesda)">
        <title>A reference genome for the long-term kleptoplast-retaining sea slug Elysia crispata morphotype clarki.</title>
        <authorList>
            <person name="Eastman K.E."/>
            <person name="Pendleton A.L."/>
            <person name="Shaikh M.A."/>
            <person name="Suttiyut T."/>
            <person name="Ogas R."/>
            <person name="Tomko P."/>
            <person name="Gavelis G."/>
            <person name="Widhalm J.R."/>
            <person name="Wisecaver J.H."/>
        </authorList>
    </citation>
    <scope>NUCLEOTIDE SEQUENCE</scope>
    <source>
        <strain evidence="3">ECLA1</strain>
    </source>
</reference>
<keyword evidence="2" id="KW-0732">Signal</keyword>
<comment type="caution">
    <text evidence="3">The sequence shown here is derived from an EMBL/GenBank/DDBJ whole genome shotgun (WGS) entry which is preliminary data.</text>
</comment>
<protein>
    <recommendedName>
        <fullName evidence="5">Peptidase S1 domain-containing protein</fullName>
    </recommendedName>
</protein>
<organism evidence="3 4">
    <name type="scientific">Elysia crispata</name>
    <name type="common">lettuce slug</name>
    <dbReference type="NCBI Taxonomy" id="231223"/>
    <lineage>
        <taxon>Eukaryota</taxon>
        <taxon>Metazoa</taxon>
        <taxon>Spiralia</taxon>
        <taxon>Lophotrochozoa</taxon>
        <taxon>Mollusca</taxon>
        <taxon>Gastropoda</taxon>
        <taxon>Heterobranchia</taxon>
        <taxon>Euthyneura</taxon>
        <taxon>Panpulmonata</taxon>
        <taxon>Sacoglossa</taxon>
        <taxon>Placobranchoidea</taxon>
        <taxon>Plakobranchidae</taxon>
        <taxon>Elysia</taxon>
    </lineage>
</organism>
<dbReference type="SUPFAM" id="SSF50494">
    <property type="entry name" value="Trypsin-like serine proteases"/>
    <property type="match status" value="1"/>
</dbReference>
<feature type="chain" id="PRO_5042154596" description="Peptidase S1 domain-containing protein" evidence="2">
    <location>
        <begin position="22"/>
        <end position="346"/>
    </location>
</feature>
<dbReference type="EMBL" id="JAWDGP010007400">
    <property type="protein sequence ID" value="KAK3721151.1"/>
    <property type="molecule type" value="Genomic_DNA"/>
</dbReference>
<proteinExistence type="predicted"/>
<feature type="compositionally biased region" description="Pro residues" evidence="1">
    <location>
        <begin position="81"/>
        <end position="112"/>
    </location>
</feature>
<feature type="signal peptide" evidence="2">
    <location>
        <begin position="1"/>
        <end position="21"/>
    </location>
</feature>
<dbReference type="Proteomes" id="UP001283361">
    <property type="component" value="Unassembled WGS sequence"/>
</dbReference>
<feature type="region of interest" description="Disordered" evidence="1">
    <location>
        <begin position="57"/>
        <end position="125"/>
    </location>
</feature>
<evidence type="ECO:0000256" key="2">
    <source>
        <dbReference type="SAM" id="SignalP"/>
    </source>
</evidence>
<gene>
    <name evidence="3" type="ORF">RRG08_044164</name>
</gene>
<keyword evidence="4" id="KW-1185">Reference proteome</keyword>
<name>A0AAE0XY17_9GAST</name>
<dbReference type="Gene3D" id="2.40.10.10">
    <property type="entry name" value="Trypsin-like serine proteases"/>
    <property type="match status" value="1"/>
</dbReference>
<evidence type="ECO:0000313" key="3">
    <source>
        <dbReference type="EMBL" id="KAK3721151.1"/>
    </source>
</evidence>
<evidence type="ECO:0000256" key="1">
    <source>
        <dbReference type="SAM" id="MobiDB-lite"/>
    </source>
</evidence>
<sequence>MNLLPVALLGCLALFVKPSAGQSATTLLAALLARRNRYRYSYPYYYYYPQYYNRGQTSGQGKQPATSAATTQAETTKAPKTHPPPPPPKKPQPPPPHPPPPAKPRSLCPPLPVSRALDSKPVQPTKDGCKFGQVGSLTSLNGQTVTCNAALTRAKVAGVMKTTFITSALCTSLVDELKNDPSAGLKLQLGSQSFSLNAPFKTVVGPNGVAFLDLPEGSPLLGGMGQCKKPSCSFNPSTMSGQVDMSDCKMISFGATDGKDFKFEGKREVSLKQKPSGCSQLPDLFGAANTICMESKSGSDVFCVGDNGAPAYCKSPSTDEWILMGVTALQTACGGSSEIKIIPVPP</sequence>
<evidence type="ECO:0008006" key="5">
    <source>
        <dbReference type="Google" id="ProtNLM"/>
    </source>
</evidence>
<accession>A0AAE0XY17</accession>
<dbReference type="InterPro" id="IPR009003">
    <property type="entry name" value="Peptidase_S1_PA"/>
</dbReference>
<feature type="compositionally biased region" description="Low complexity" evidence="1">
    <location>
        <begin position="62"/>
        <end position="78"/>
    </location>
</feature>
<dbReference type="AlphaFoldDB" id="A0AAE0XY17"/>